<dbReference type="InterPro" id="IPR036322">
    <property type="entry name" value="WD40_repeat_dom_sf"/>
</dbReference>
<feature type="region of interest" description="Disordered" evidence="5">
    <location>
        <begin position="366"/>
        <end position="438"/>
    </location>
</feature>
<evidence type="ECO:0000256" key="2">
    <source>
        <dbReference type="ARBA" id="ARBA00022737"/>
    </source>
</evidence>
<keyword evidence="2" id="KW-0677">Repeat</keyword>
<feature type="repeat" description="WD" evidence="4">
    <location>
        <begin position="121"/>
        <end position="162"/>
    </location>
</feature>
<organism evidence="6 7">
    <name type="scientific">Anopheles farauti</name>
    <dbReference type="NCBI Taxonomy" id="69004"/>
    <lineage>
        <taxon>Eukaryota</taxon>
        <taxon>Metazoa</taxon>
        <taxon>Ecdysozoa</taxon>
        <taxon>Arthropoda</taxon>
        <taxon>Hexapoda</taxon>
        <taxon>Insecta</taxon>
        <taxon>Pterygota</taxon>
        <taxon>Neoptera</taxon>
        <taxon>Endopterygota</taxon>
        <taxon>Diptera</taxon>
        <taxon>Nematocera</taxon>
        <taxon>Culicoidea</taxon>
        <taxon>Culicidae</taxon>
        <taxon>Anophelinae</taxon>
        <taxon>Anopheles</taxon>
    </lineage>
</organism>
<dbReference type="InterPro" id="IPR015943">
    <property type="entry name" value="WD40/YVTN_repeat-like_dom_sf"/>
</dbReference>
<dbReference type="SMART" id="SM00320">
    <property type="entry name" value="WD40"/>
    <property type="match status" value="4"/>
</dbReference>
<protein>
    <submittedName>
        <fullName evidence="6">Uncharacterized protein</fullName>
    </submittedName>
</protein>
<dbReference type="VEuPathDB" id="VectorBase:AFAF021800"/>
<dbReference type="PROSITE" id="PS00678">
    <property type="entry name" value="WD_REPEATS_1"/>
    <property type="match status" value="1"/>
</dbReference>
<evidence type="ECO:0000256" key="4">
    <source>
        <dbReference type="PROSITE-ProRule" id="PRU00221"/>
    </source>
</evidence>
<name>A0A2C9GW69_9DIPT</name>
<reference evidence="7" key="1">
    <citation type="submission" date="2014-01" db="EMBL/GenBank/DDBJ databases">
        <title>The Genome Sequence of Anopheles farauti FAR1 (V2).</title>
        <authorList>
            <consortium name="The Broad Institute Genomics Platform"/>
            <person name="Neafsey D.E."/>
            <person name="Besansky N."/>
            <person name="Howell P."/>
            <person name="Walton C."/>
            <person name="Young S.K."/>
            <person name="Zeng Q."/>
            <person name="Gargeya S."/>
            <person name="Fitzgerald M."/>
            <person name="Haas B."/>
            <person name="Abouelleil A."/>
            <person name="Allen A.W."/>
            <person name="Alvarado L."/>
            <person name="Arachchi H.M."/>
            <person name="Berlin A.M."/>
            <person name="Chapman S.B."/>
            <person name="Gainer-Dewar J."/>
            <person name="Goldberg J."/>
            <person name="Griggs A."/>
            <person name="Gujja S."/>
            <person name="Hansen M."/>
            <person name="Howarth C."/>
            <person name="Imamovic A."/>
            <person name="Ireland A."/>
            <person name="Larimer J."/>
            <person name="McCowan C."/>
            <person name="Murphy C."/>
            <person name="Pearson M."/>
            <person name="Poon T.W."/>
            <person name="Priest M."/>
            <person name="Roberts A."/>
            <person name="Saif S."/>
            <person name="Shea T."/>
            <person name="Sisk P."/>
            <person name="Sykes S."/>
            <person name="Wortman J."/>
            <person name="Nusbaum C."/>
            <person name="Birren B."/>
        </authorList>
    </citation>
    <scope>NUCLEOTIDE SEQUENCE [LARGE SCALE GENOMIC DNA]</scope>
    <source>
        <strain evidence="7">FAR1</strain>
    </source>
</reference>
<dbReference type="EMBL" id="AXCN02001485">
    <property type="status" value="NOT_ANNOTATED_CDS"/>
    <property type="molecule type" value="Genomic_DNA"/>
</dbReference>
<dbReference type="PROSITE" id="PS50294">
    <property type="entry name" value="WD_REPEATS_REGION"/>
    <property type="match status" value="1"/>
</dbReference>
<dbReference type="AlphaFoldDB" id="A0A2C9GW69"/>
<dbReference type="Gene3D" id="2.130.10.10">
    <property type="entry name" value="YVTN repeat-like/Quinoprotein amine dehydrogenase"/>
    <property type="match status" value="2"/>
</dbReference>
<evidence type="ECO:0000313" key="7">
    <source>
        <dbReference type="Proteomes" id="UP000075886"/>
    </source>
</evidence>
<dbReference type="Pfam" id="PF00400">
    <property type="entry name" value="WD40"/>
    <property type="match status" value="3"/>
</dbReference>
<sequence length="438" mass="48224">MAGLEIVVGTYEEFIVCYRAEPLRTDPTKMYLKETFAAHLHTASVRSVASNGKYVATGGADDRICLLDMREGTKVTEFLHHDGTINTLVFSNSGSHLFAGSNDGSMTAVNMSKLSVDKTWKNAHKGGVQSISIHPQGKMALSLGGDMTLKTWDLITGRALFTTALNKNNKYGRVLSDVQWSQDGEYFALIGNRVVDIISIETTRSVRTLEFDTKPTTMCWLSNEEVAVGLESGELVMANIHEEDQLEKLKIYETRLKAIACLGNYIAIASSAGDVSLWHLNDLDFVQICTQQVGCRPICLALMDSGKPLIQEDREDVSGTAQTFEATESEAKEPASSIAMKVTKELAWVSVETEDPVQIAALKRMKNRTTGKQKQKKEKIAPAAGKRIAPKSNGFIEETIDDVFTPSKPDQLDSLKKRKANPGRDSGDNTKKKMKHKN</sequence>
<evidence type="ECO:0000313" key="6">
    <source>
        <dbReference type="EnsemblMetazoa" id="AFAF021800-PA"/>
    </source>
</evidence>
<dbReference type="Proteomes" id="UP000075886">
    <property type="component" value="Unassembled WGS sequence"/>
</dbReference>
<feature type="compositionally biased region" description="Basic residues" evidence="5">
    <location>
        <begin position="366"/>
        <end position="377"/>
    </location>
</feature>
<accession>A0A2C9GW69</accession>
<dbReference type="SUPFAM" id="SSF50978">
    <property type="entry name" value="WD40 repeat-like"/>
    <property type="match status" value="1"/>
</dbReference>
<dbReference type="EnsemblMetazoa" id="AFAF021800-RA">
    <property type="protein sequence ID" value="AFAF021800-PA"/>
    <property type="gene ID" value="AFAF021800"/>
</dbReference>
<dbReference type="PROSITE" id="PS50082">
    <property type="entry name" value="WD_REPEATS_2"/>
    <property type="match status" value="1"/>
</dbReference>
<dbReference type="PANTHER" id="PTHR44675">
    <property type="entry name" value="PAK1 INTERACTING PROTEIN 1"/>
    <property type="match status" value="1"/>
</dbReference>
<dbReference type="InterPro" id="IPR001680">
    <property type="entry name" value="WD40_rpt"/>
</dbReference>
<keyword evidence="7" id="KW-1185">Reference proteome</keyword>
<dbReference type="InterPro" id="IPR019775">
    <property type="entry name" value="WD40_repeat_CS"/>
</dbReference>
<comment type="function">
    <text evidence="3">Negatively regulates the PAK1 kinase. PAK1 is a member of the PAK kinase family, which has been shown to play a positive role in the regulation of signaling pathways involving MAPK8 and RELA. PAK1 exists as an inactive homodimer, which is activated by binding of small GTPases such as CDC42 to an N-terminal regulatory domain. PAK1IP1 also binds to the N-terminus of PAK1, and inhibits the specific activation of PAK1 by CDC42. May be involved in ribosomal large subunit assembly.</text>
</comment>
<evidence type="ECO:0000256" key="1">
    <source>
        <dbReference type="ARBA" id="ARBA00022574"/>
    </source>
</evidence>
<dbReference type="PANTHER" id="PTHR44675:SF1">
    <property type="entry name" value="P21-ACTIVATED PROTEIN KINASE-INTERACTING PROTEIN 1"/>
    <property type="match status" value="1"/>
</dbReference>
<keyword evidence="1 4" id="KW-0853">WD repeat</keyword>
<proteinExistence type="predicted"/>
<dbReference type="STRING" id="69004.A0A2C9GW69"/>
<dbReference type="InterPro" id="IPR051959">
    <property type="entry name" value="PAK1-Kinase_Regulator"/>
</dbReference>
<reference evidence="6" key="2">
    <citation type="submission" date="2020-05" db="UniProtKB">
        <authorList>
            <consortium name="EnsemblMetazoa"/>
        </authorList>
    </citation>
    <scope>IDENTIFICATION</scope>
    <source>
        <strain evidence="6">FAR1</strain>
    </source>
</reference>
<evidence type="ECO:0000256" key="5">
    <source>
        <dbReference type="SAM" id="MobiDB-lite"/>
    </source>
</evidence>
<evidence type="ECO:0000256" key="3">
    <source>
        <dbReference type="ARBA" id="ARBA00045213"/>
    </source>
</evidence>